<reference evidence="3 4" key="1">
    <citation type="journal article" date="2014" name="Genome Biol. Evol.">
        <title>The secreted proteins of Achlya hypogyna and Thraustotheca clavata identify the ancestral oomycete secretome and reveal gene acquisitions by horizontal gene transfer.</title>
        <authorList>
            <person name="Misner I."/>
            <person name="Blouin N."/>
            <person name="Leonard G."/>
            <person name="Richards T.A."/>
            <person name="Lane C.E."/>
        </authorList>
    </citation>
    <scope>NUCLEOTIDE SEQUENCE [LARGE SCALE GENOMIC DNA]</scope>
    <source>
        <strain evidence="3 4">ATCC 48635</strain>
    </source>
</reference>
<evidence type="ECO:0000313" key="3">
    <source>
        <dbReference type="EMBL" id="OQR85441.1"/>
    </source>
</evidence>
<keyword evidence="1" id="KW-0863">Zinc-finger</keyword>
<dbReference type="GO" id="GO:0008270">
    <property type="term" value="F:zinc ion binding"/>
    <property type="evidence" value="ECO:0007669"/>
    <property type="project" value="UniProtKB-KW"/>
</dbReference>
<name>A0A1V9YIA5_ACHHY</name>
<organism evidence="3 4">
    <name type="scientific">Achlya hypogyna</name>
    <name type="common">Oomycete</name>
    <name type="synonym">Protoachlya hypogyna</name>
    <dbReference type="NCBI Taxonomy" id="1202772"/>
    <lineage>
        <taxon>Eukaryota</taxon>
        <taxon>Sar</taxon>
        <taxon>Stramenopiles</taxon>
        <taxon>Oomycota</taxon>
        <taxon>Saprolegniomycetes</taxon>
        <taxon>Saprolegniales</taxon>
        <taxon>Achlyaceae</taxon>
        <taxon>Achlya</taxon>
    </lineage>
</organism>
<sequence>MLKAAMDSAATRANEVALMDKNRVLTPYAAAEFAKQKAEATNYVVKMATRDEYLVNRNGYPLMKKRVHVEGLTCTCSYRDQMQMPCRHLIRVLVHVGRRDRLLQCFHSMFHFQNYSKAVNNLAFRLPLLDNACNLSEARPQVGTCNFKRSYLWPDTAPMVFGLALADMLNPTIESDSDFNEESSSSSDDN</sequence>
<dbReference type="EMBL" id="JNBR01001678">
    <property type="protein sequence ID" value="OQR85441.1"/>
    <property type="molecule type" value="Genomic_DNA"/>
</dbReference>
<dbReference type="OrthoDB" id="89842at2759"/>
<gene>
    <name evidence="3" type="ORF">ACHHYP_11821</name>
</gene>
<comment type="caution">
    <text evidence="3">The sequence shown here is derived from an EMBL/GenBank/DDBJ whole genome shotgun (WGS) entry which is preliminary data.</text>
</comment>
<evidence type="ECO:0000259" key="2">
    <source>
        <dbReference type="PROSITE" id="PS50966"/>
    </source>
</evidence>
<dbReference type="InterPro" id="IPR007527">
    <property type="entry name" value="Znf_SWIM"/>
</dbReference>
<dbReference type="AlphaFoldDB" id="A0A1V9YIA5"/>
<accession>A0A1V9YIA5</accession>
<evidence type="ECO:0000313" key="4">
    <source>
        <dbReference type="Proteomes" id="UP000243579"/>
    </source>
</evidence>
<keyword evidence="1" id="KW-0479">Metal-binding</keyword>
<dbReference type="Proteomes" id="UP000243579">
    <property type="component" value="Unassembled WGS sequence"/>
</dbReference>
<feature type="domain" description="SWIM-type" evidence="2">
    <location>
        <begin position="65"/>
        <end position="97"/>
    </location>
</feature>
<protein>
    <recommendedName>
        <fullName evidence="2">SWIM-type domain-containing protein</fullName>
    </recommendedName>
</protein>
<dbReference type="PROSITE" id="PS50966">
    <property type="entry name" value="ZF_SWIM"/>
    <property type="match status" value="1"/>
</dbReference>
<keyword evidence="1" id="KW-0862">Zinc</keyword>
<dbReference type="Pfam" id="PF04434">
    <property type="entry name" value="SWIM"/>
    <property type="match status" value="1"/>
</dbReference>
<evidence type="ECO:0000256" key="1">
    <source>
        <dbReference type="PROSITE-ProRule" id="PRU00325"/>
    </source>
</evidence>
<proteinExistence type="predicted"/>
<keyword evidence="4" id="KW-1185">Reference proteome</keyword>